<sequence length="342" mass="37946">MRKLKVLPLWVLVSAHAVKGGISHLPIATTCSAKANGSDMDVKSQQGEDATAPLGLALNNEGDIPSKTGSGFGPALISRFGRPLAEFGRDVALGQSVDYREIFQSGGAAELLFSGAMFLPARLLRSSLLGWAVAEAIDRRGYYFYKGDWNRKKKESKGKRYKRVTTEYRTTKTVTKGLITESEDPDFEFEKRRPAAGIHPQSKKAPPTSTVETFDALVPESQKSTNLLAKSDKERIVEGFEWKERGGKRYKVRRKKKKKKKLSIAWTRKNQFAVLWALGHVFSPLLWLTPIGGWLGVLFVSAELVQRVELKDNELFGLIEPFRGDPVKAVLFGSIVGAVMSF</sequence>
<dbReference type="AlphaFoldDB" id="A0A9N8ET33"/>
<protein>
    <submittedName>
        <fullName evidence="2">Uncharacterized protein</fullName>
    </submittedName>
</protein>
<evidence type="ECO:0000256" key="1">
    <source>
        <dbReference type="SAM" id="SignalP"/>
    </source>
</evidence>
<accession>A0A9N8ET33</accession>
<dbReference type="Proteomes" id="UP001153069">
    <property type="component" value="Unassembled WGS sequence"/>
</dbReference>
<proteinExistence type="predicted"/>
<evidence type="ECO:0000313" key="3">
    <source>
        <dbReference type="Proteomes" id="UP001153069"/>
    </source>
</evidence>
<organism evidence="2 3">
    <name type="scientific">Seminavis robusta</name>
    <dbReference type="NCBI Taxonomy" id="568900"/>
    <lineage>
        <taxon>Eukaryota</taxon>
        <taxon>Sar</taxon>
        <taxon>Stramenopiles</taxon>
        <taxon>Ochrophyta</taxon>
        <taxon>Bacillariophyta</taxon>
        <taxon>Bacillariophyceae</taxon>
        <taxon>Bacillariophycidae</taxon>
        <taxon>Naviculales</taxon>
        <taxon>Naviculaceae</taxon>
        <taxon>Seminavis</taxon>
    </lineage>
</organism>
<feature type="signal peptide" evidence="1">
    <location>
        <begin position="1"/>
        <end position="23"/>
    </location>
</feature>
<dbReference type="EMBL" id="CAICTM010001690">
    <property type="protein sequence ID" value="CAB9525549.1"/>
    <property type="molecule type" value="Genomic_DNA"/>
</dbReference>
<keyword evidence="1" id="KW-0732">Signal</keyword>
<keyword evidence="3" id="KW-1185">Reference proteome</keyword>
<evidence type="ECO:0000313" key="2">
    <source>
        <dbReference type="EMBL" id="CAB9525549.1"/>
    </source>
</evidence>
<name>A0A9N8ET33_9STRA</name>
<gene>
    <name evidence="2" type="ORF">SEMRO_1692_G291520.1</name>
</gene>
<reference evidence="2" key="1">
    <citation type="submission" date="2020-06" db="EMBL/GenBank/DDBJ databases">
        <authorList>
            <consortium name="Plant Systems Biology data submission"/>
        </authorList>
    </citation>
    <scope>NUCLEOTIDE SEQUENCE</scope>
    <source>
        <strain evidence="2">D6</strain>
    </source>
</reference>
<comment type="caution">
    <text evidence="2">The sequence shown here is derived from an EMBL/GenBank/DDBJ whole genome shotgun (WGS) entry which is preliminary data.</text>
</comment>
<feature type="chain" id="PRO_5040434715" evidence="1">
    <location>
        <begin position="24"/>
        <end position="342"/>
    </location>
</feature>